<evidence type="ECO:0000256" key="1">
    <source>
        <dbReference type="ARBA" id="ARBA00004651"/>
    </source>
</evidence>
<dbReference type="Pfam" id="PF00892">
    <property type="entry name" value="EamA"/>
    <property type="match status" value="2"/>
</dbReference>
<feature type="transmembrane region" description="Helical" evidence="6">
    <location>
        <begin position="247"/>
        <end position="266"/>
    </location>
</feature>
<dbReference type="PANTHER" id="PTHR32322:SF18">
    <property type="entry name" value="S-ADENOSYLMETHIONINE_S-ADENOSYLHOMOCYSTEINE TRANSPORTER"/>
    <property type="match status" value="1"/>
</dbReference>
<evidence type="ECO:0000256" key="3">
    <source>
        <dbReference type="ARBA" id="ARBA00022692"/>
    </source>
</evidence>
<dbReference type="SUPFAM" id="SSF103481">
    <property type="entry name" value="Multidrug resistance efflux transporter EmrE"/>
    <property type="match status" value="2"/>
</dbReference>
<keyword evidence="4 6" id="KW-1133">Transmembrane helix</keyword>
<feature type="transmembrane region" description="Helical" evidence="6">
    <location>
        <begin position="103"/>
        <end position="122"/>
    </location>
</feature>
<name>A0A1X6Y917_9RHOB</name>
<evidence type="ECO:0000259" key="7">
    <source>
        <dbReference type="Pfam" id="PF00892"/>
    </source>
</evidence>
<evidence type="ECO:0000256" key="6">
    <source>
        <dbReference type="SAM" id="Phobius"/>
    </source>
</evidence>
<dbReference type="InterPro" id="IPR050638">
    <property type="entry name" value="AA-Vitamin_Transporters"/>
</dbReference>
<evidence type="ECO:0000313" key="8">
    <source>
        <dbReference type="EMBL" id="SLN14263.1"/>
    </source>
</evidence>
<comment type="subcellular location">
    <subcellularLocation>
        <location evidence="1">Cell membrane</location>
        <topology evidence="1">Multi-pass membrane protein</topology>
    </subcellularLocation>
</comment>
<dbReference type="EMBL" id="FWFX01000001">
    <property type="protein sequence ID" value="SLN14263.1"/>
    <property type="molecule type" value="Genomic_DNA"/>
</dbReference>
<keyword evidence="3 6" id="KW-0812">Transmembrane</keyword>
<dbReference type="Proteomes" id="UP000193061">
    <property type="component" value="Unassembled WGS sequence"/>
</dbReference>
<dbReference type="AlphaFoldDB" id="A0A1X6Y917"/>
<evidence type="ECO:0000256" key="5">
    <source>
        <dbReference type="ARBA" id="ARBA00023136"/>
    </source>
</evidence>
<feature type="transmembrane region" description="Helical" evidence="6">
    <location>
        <begin position="157"/>
        <end position="175"/>
    </location>
</feature>
<reference evidence="8 9" key="1">
    <citation type="submission" date="2017-03" db="EMBL/GenBank/DDBJ databases">
        <authorList>
            <person name="Afonso C.L."/>
            <person name="Miller P.J."/>
            <person name="Scott M.A."/>
            <person name="Spackman E."/>
            <person name="Goraichik I."/>
            <person name="Dimitrov K.M."/>
            <person name="Suarez D.L."/>
            <person name="Swayne D.E."/>
        </authorList>
    </citation>
    <scope>NUCLEOTIDE SEQUENCE [LARGE SCALE GENOMIC DNA]</scope>
    <source>
        <strain evidence="8 9">CECT 7450</strain>
    </source>
</reference>
<feature type="transmembrane region" description="Helical" evidence="6">
    <location>
        <begin position="187"/>
        <end position="206"/>
    </location>
</feature>
<feature type="transmembrane region" description="Helical" evidence="6">
    <location>
        <begin position="303"/>
        <end position="320"/>
    </location>
</feature>
<feature type="transmembrane region" description="Helical" evidence="6">
    <location>
        <begin position="278"/>
        <end position="297"/>
    </location>
</feature>
<evidence type="ECO:0000256" key="2">
    <source>
        <dbReference type="ARBA" id="ARBA00022475"/>
    </source>
</evidence>
<feature type="transmembrane region" description="Helical" evidence="6">
    <location>
        <begin position="21"/>
        <end position="40"/>
    </location>
</feature>
<evidence type="ECO:0000313" key="9">
    <source>
        <dbReference type="Proteomes" id="UP000193061"/>
    </source>
</evidence>
<protein>
    <submittedName>
        <fullName evidence="8">EamA-like transporter family protein</fullName>
    </submittedName>
</protein>
<dbReference type="InterPro" id="IPR000620">
    <property type="entry name" value="EamA_dom"/>
</dbReference>
<feature type="transmembrane region" description="Helical" evidence="6">
    <location>
        <begin position="213"/>
        <end position="235"/>
    </location>
</feature>
<dbReference type="GO" id="GO:0005886">
    <property type="term" value="C:plasma membrane"/>
    <property type="evidence" value="ECO:0007669"/>
    <property type="project" value="UniProtKB-SubCell"/>
</dbReference>
<accession>A0A1X6Y917</accession>
<evidence type="ECO:0000256" key="4">
    <source>
        <dbReference type="ARBA" id="ARBA00022989"/>
    </source>
</evidence>
<keyword evidence="5 6" id="KW-0472">Membrane</keyword>
<dbReference type="PANTHER" id="PTHR32322">
    <property type="entry name" value="INNER MEMBRANE TRANSPORTER"/>
    <property type="match status" value="1"/>
</dbReference>
<gene>
    <name evidence="8" type="ORF">ROA7450_00259</name>
</gene>
<keyword evidence="9" id="KW-1185">Reference proteome</keyword>
<dbReference type="InterPro" id="IPR037185">
    <property type="entry name" value="EmrE-like"/>
</dbReference>
<proteinExistence type="predicted"/>
<feature type="transmembrane region" description="Helical" evidence="6">
    <location>
        <begin position="60"/>
        <end position="83"/>
    </location>
</feature>
<organism evidence="8 9">
    <name type="scientific">Roseovarius albus</name>
    <dbReference type="NCBI Taxonomy" id="1247867"/>
    <lineage>
        <taxon>Bacteria</taxon>
        <taxon>Pseudomonadati</taxon>
        <taxon>Pseudomonadota</taxon>
        <taxon>Alphaproteobacteria</taxon>
        <taxon>Rhodobacterales</taxon>
        <taxon>Roseobacteraceae</taxon>
        <taxon>Roseovarius</taxon>
    </lineage>
</organism>
<feature type="transmembrane region" description="Helical" evidence="6">
    <location>
        <begin position="128"/>
        <end position="150"/>
    </location>
</feature>
<keyword evidence="2" id="KW-1003">Cell membrane</keyword>
<feature type="domain" description="EamA" evidence="7">
    <location>
        <begin position="25"/>
        <end position="172"/>
    </location>
</feature>
<sequence>MCTPSNTRFNAPESPTILGPMPIRIGLLCAWIAVMCYAAANSIASRLVSVGQAHPLADGSNAITFANLFVLSSLISLVPMVFLFRKDLTRANLRKLAVKDWQLLTISAFVSSALTPGLFFFALEHSTVTNIVLIGRIEPPLFLMATCLFLKERFDKKAMIAGLIALLGASVMIGFCDTTTLGPGELAAFAATLTFMGSTLMARKVLKTVPMGIFATVRTVLGLGFYVLLVCTLQGPEQFRGLLSPVLLKQVWIYALVVFVIGQISWNLALKHAKPGEISLATSFSPLAGIVFAMTLLGEHPGAGLLPGAVLILLAIYVGQSKRPIPRKLKVLWANRPTYSHSDIAQVLVPVAAFPGLSAKGYKGQY</sequence>
<feature type="domain" description="EamA" evidence="7">
    <location>
        <begin position="183"/>
        <end position="318"/>
    </location>
</feature>